<dbReference type="Proteomes" id="UP000646365">
    <property type="component" value="Unassembled WGS sequence"/>
</dbReference>
<dbReference type="Pfam" id="PF10096">
    <property type="entry name" value="DUF2334"/>
    <property type="match status" value="1"/>
</dbReference>
<keyword evidence="4" id="KW-1185">Reference proteome</keyword>
<feature type="region of interest" description="Disordered" evidence="1">
    <location>
        <begin position="62"/>
        <end position="93"/>
    </location>
</feature>
<dbReference type="InterPro" id="IPR011330">
    <property type="entry name" value="Glyco_hydro/deAcase_b/a-brl"/>
</dbReference>
<dbReference type="InterPro" id="IPR006311">
    <property type="entry name" value="TAT_signal"/>
</dbReference>
<evidence type="ECO:0000256" key="1">
    <source>
        <dbReference type="SAM" id="MobiDB-lite"/>
    </source>
</evidence>
<proteinExistence type="predicted"/>
<gene>
    <name evidence="3" type="ORF">GCM10011611_19770</name>
</gene>
<feature type="chain" id="PRO_5035249049" evidence="2">
    <location>
        <begin position="32"/>
        <end position="589"/>
    </location>
</feature>
<dbReference type="PROSITE" id="PS51318">
    <property type="entry name" value="TAT"/>
    <property type="match status" value="1"/>
</dbReference>
<protein>
    <submittedName>
        <fullName evidence="3">Cell wall anchor</fullName>
    </submittedName>
</protein>
<dbReference type="EMBL" id="BMJQ01000004">
    <property type="protein sequence ID" value="GGF14067.1"/>
    <property type="molecule type" value="Genomic_DNA"/>
</dbReference>
<dbReference type="SUPFAM" id="SSF88713">
    <property type="entry name" value="Glycoside hydrolase/deacetylase"/>
    <property type="match status" value="1"/>
</dbReference>
<organism evidence="3 4">
    <name type="scientific">Aliidongia dinghuensis</name>
    <dbReference type="NCBI Taxonomy" id="1867774"/>
    <lineage>
        <taxon>Bacteria</taxon>
        <taxon>Pseudomonadati</taxon>
        <taxon>Pseudomonadota</taxon>
        <taxon>Alphaproteobacteria</taxon>
        <taxon>Rhodospirillales</taxon>
        <taxon>Dongiaceae</taxon>
        <taxon>Aliidongia</taxon>
    </lineage>
</organism>
<reference evidence="3" key="2">
    <citation type="submission" date="2020-09" db="EMBL/GenBank/DDBJ databases">
        <authorList>
            <person name="Sun Q."/>
            <person name="Zhou Y."/>
        </authorList>
    </citation>
    <scope>NUCLEOTIDE SEQUENCE</scope>
    <source>
        <strain evidence="3">CGMCC 1.15725</strain>
    </source>
</reference>
<accession>A0A8J2YSV9</accession>
<keyword evidence="2" id="KW-0732">Signal</keyword>
<reference evidence="3" key="1">
    <citation type="journal article" date="2014" name="Int. J. Syst. Evol. Microbiol.">
        <title>Complete genome sequence of Corynebacterium casei LMG S-19264T (=DSM 44701T), isolated from a smear-ripened cheese.</title>
        <authorList>
            <consortium name="US DOE Joint Genome Institute (JGI-PGF)"/>
            <person name="Walter F."/>
            <person name="Albersmeier A."/>
            <person name="Kalinowski J."/>
            <person name="Ruckert C."/>
        </authorList>
    </citation>
    <scope>NUCLEOTIDE SEQUENCE</scope>
    <source>
        <strain evidence="3">CGMCC 1.15725</strain>
    </source>
</reference>
<evidence type="ECO:0000256" key="2">
    <source>
        <dbReference type="SAM" id="SignalP"/>
    </source>
</evidence>
<evidence type="ECO:0000313" key="3">
    <source>
        <dbReference type="EMBL" id="GGF14067.1"/>
    </source>
</evidence>
<feature type="signal peptide" evidence="2">
    <location>
        <begin position="1"/>
        <end position="31"/>
    </location>
</feature>
<dbReference type="AlphaFoldDB" id="A0A8J2YSV9"/>
<sequence length="589" mass="63696">MARDQSLSRRFVLLSGGAALAGAALPTGAAAALGPEINKLPAPNYAVHDYPGNPYLRPQGGPLASPWPAPRTVKSGPALATRRMRRTASTPRPLAVPLAPTTADWMPSTLVLYDTTGQSGWLGELYAIMAVNLASHFGNWTAMPVVQYESGELSQYSCVIYIGSTYGEPIPTAFLDDVLAGTQSVIWVYDNIWQLTARAANFTALYGWNWSQLDFSTVAEVDYKGQKLKRYSANGAGIMNYAVVGSNVSVLATCVRSDGTTFPWALRSGNLTYTGDNPLVYISEGDRYLAFCDLLFDALAPTTPTQHRALVRLEDIDPTYDPTQLRAVADYLASQGVPFGFQIIPRYLDPNGVYSNGVPQNIPLSSKPAMVRAIRYMQDAGGVMINHGWTHQYSNVPNPINAVTGRDCEFFRVTLNADSTPNYQGPLPPDSDTWAAGRFLSAQADLQDAGLDLPPLVTFPDYAASATDYAVAAEIFNARAERSLYFSGLLTDGGPIDYTRFVGQYFPYVVYDVYGGTTLPDNLGGIAPQGFDVSPARLPADILADAQRNLVVRDGFASFFIHTDNLSYLQAVVTGVQGLGYTFVAPDSL</sequence>
<dbReference type="RefSeq" id="WP_229743619.1">
    <property type="nucleotide sequence ID" value="NZ_BMJQ01000004.1"/>
</dbReference>
<evidence type="ECO:0000313" key="4">
    <source>
        <dbReference type="Proteomes" id="UP000646365"/>
    </source>
</evidence>
<dbReference type="InterPro" id="IPR018763">
    <property type="entry name" value="DUF2334"/>
</dbReference>
<name>A0A8J2YSV9_9PROT</name>
<dbReference type="GO" id="GO:0005975">
    <property type="term" value="P:carbohydrate metabolic process"/>
    <property type="evidence" value="ECO:0007669"/>
    <property type="project" value="InterPro"/>
</dbReference>
<comment type="caution">
    <text evidence="3">The sequence shown here is derived from an EMBL/GenBank/DDBJ whole genome shotgun (WGS) entry which is preliminary data.</text>
</comment>